<accession>A0A1I7XK76</accession>
<feature type="compositionally biased region" description="Basic and acidic residues" evidence="1">
    <location>
        <begin position="1"/>
        <end position="10"/>
    </location>
</feature>
<keyword evidence="2" id="KW-1185">Reference proteome</keyword>
<name>A0A1I7XK76_HETBA</name>
<feature type="region of interest" description="Disordered" evidence="1">
    <location>
        <begin position="1"/>
        <end position="41"/>
    </location>
</feature>
<protein>
    <submittedName>
        <fullName evidence="3">Uncharacterized protein</fullName>
    </submittedName>
</protein>
<reference evidence="3" key="1">
    <citation type="submission" date="2016-11" db="UniProtKB">
        <authorList>
            <consortium name="WormBaseParasite"/>
        </authorList>
    </citation>
    <scope>IDENTIFICATION</scope>
</reference>
<dbReference type="WBParaSite" id="Hba_17932">
    <property type="protein sequence ID" value="Hba_17932"/>
    <property type="gene ID" value="Hba_17932"/>
</dbReference>
<proteinExistence type="predicted"/>
<evidence type="ECO:0000256" key="1">
    <source>
        <dbReference type="SAM" id="MobiDB-lite"/>
    </source>
</evidence>
<dbReference type="Proteomes" id="UP000095283">
    <property type="component" value="Unplaced"/>
</dbReference>
<dbReference type="AlphaFoldDB" id="A0A1I7XK76"/>
<organism evidence="2 3">
    <name type="scientific">Heterorhabditis bacteriophora</name>
    <name type="common">Entomopathogenic nematode worm</name>
    <dbReference type="NCBI Taxonomy" id="37862"/>
    <lineage>
        <taxon>Eukaryota</taxon>
        <taxon>Metazoa</taxon>
        <taxon>Ecdysozoa</taxon>
        <taxon>Nematoda</taxon>
        <taxon>Chromadorea</taxon>
        <taxon>Rhabditida</taxon>
        <taxon>Rhabditina</taxon>
        <taxon>Rhabditomorpha</taxon>
        <taxon>Strongyloidea</taxon>
        <taxon>Heterorhabditidae</taxon>
        <taxon>Heterorhabditis</taxon>
    </lineage>
</organism>
<sequence length="70" mass="6938">MQGVEGKEEGGGGGGGGRGGGRKTGGGGGGAQSDPKQGIEGVMRKLVPQFAHGCPNAMEKRAPRIGRIIH</sequence>
<evidence type="ECO:0000313" key="3">
    <source>
        <dbReference type="WBParaSite" id="Hba_17932"/>
    </source>
</evidence>
<evidence type="ECO:0000313" key="2">
    <source>
        <dbReference type="Proteomes" id="UP000095283"/>
    </source>
</evidence>
<feature type="compositionally biased region" description="Gly residues" evidence="1">
    <location>
        <begin position="11"/>
        <end position="31"/>
    </location>
</feature>